<proteinExistence type="predicted"/>
<protein>
    <submittedName>
        <fullName evidence="1">Uncharacterized protein</fullName>
    </submittedName>
</protein>
<name>A0ABQ0YQ83_9NOCA</name>
<comment type="caution">
    <text evidence="1">The sequence shown here is derived from an EMBL/GenBank/DDBJ whole genome shotgun (WGS) entry which is preliminary data.</text>
</comment>
<keyword evidence="2" id="KW-1185">Reference proteome</keyword>
<reference evidence="1 2" key="1">
    <citation type="journal article" date="2018" name="Biodegradation">
        <title>1,4-Dioxane degradation characteristics of Rhodococcus aetherivorans JCM 14343.</title>
        <authorList>
            <person name="Inoue D."/>
            <person name="Tsunoda T."/>
            <person name="Yamamoto N."/>
            <person name="Ike M."/>
            <person name="Sei K."/>
        </authorList>
    </citation>
    <scope>NUCLEOTIDE SEQUENCE [LARGE SCALE GENOMIC DNA]</scope>
    <source>
        <strain evidence="1 2">JCM 14343</strain>
    </source>
</reference>
<gene>
    <name evidence="1" type="ORF">RAJCM14343_3965</name>
</gene>
<accession>A0ABQ0YQ83</accession>
<organism evidence="1 2">
    <name type="scientific">Rhodococcus aetherivorans</name>
    <dbReference type="NCBI Taxonomy" id="191292"/>
    <lineage>
        <taxon>Bacteria</taxon>
        <taxon>Bacillati</taxon>
        <taxon>Actinomycetota</taxon>
        <taxon>Actinomycetes</taxon>
        <taxon>Mycobacteriales</taxon>
        <taxon>Nocardiaceae</taxon>
        <taxon>Rhodococcus</taxon>
    </lineage>
</organism>
<evidence type="ECO:0000313" key="1">
    <source>
        <dbReference type="EMBL" id="GES38700.1"/>
    </source>
</evidence>
<evidence type="ECO:0000313" key="2">
    <source>
        <dbReference type="Proteomes" id="UP000325466"/>
    </source>
</evidence>
<dbReference type="Proteomes" id="UP000325466">
    <property type="component" value="Unassembled WGS sequence"/>
</dbReference>
<dbReference type="EMBL" id="BLAH01000096">
    <property type="protein sequence ID" value="GES38700.1"/>
    <property type="molecule type" value="Genomic_DNA"/>
</dbReference>
<sequence>MKVAELSGTTNKRGDVFELNGGKQRIVYTVAGQYSPYVNIYVIPEGNSLERDGGFPEVTMASVSGETLMYKGAGRHYLDVSGNGDWMVAVEEER</sequence>